<dbReference type="Proteomes" id="UP000195569">
    <property type="component" value="Unassembled WGS sequence"/>
</dbReference>
<organism evidence="1 2">
    <name type="scientific">Paraburkholderia piptadeniae</name>
    <dbReference type="NCBI Taxonomy" id="1701573"/>
    <lineage>
        <taxon>Bacteria</taxon>
        <taxon>Pseudomonadati</taxon>
        <taxon>Pseudomonadota</taxon>
        <taxon>Betaproteobacteria</taxon>
        <taxon>Burkholderiales</taxon>
        <taxon>Burkholderiaceae</taxon>
        <taxon>Paraburkholderia</taxon>
    </lineage>
</organism>
<keyword evidence="2" id="KW-1185">Reference proteome</keyword>
<dbReference type="AlphaFoldDB" id="A0A1N7SW54"/>
<proteinExistence type="predicted"/>
<evidence type="ECO:0000313" key="1">
    <source>
        <dbReference type="EMBL" id="SIT51717.1"/>
    </source>
</evidence>
<gene>
    <name evidence="1" type="ORF">BN2476_1340005</name>
</gene>
<accession>A0A1N7SW54</accession>
<sequence length="84" mass="9655">MIPTSEWVIQRVMKPSGFACNMRWQYLPWAGYTHPMTGDQAMRALCECGAHWPTYEFRAHPIDGDMTRFDLPGQSADWTHPVGL</sequence>
<name>A0A1N7SW54_9BURK</name>
<dbReference type="OrthoDB" id="9100749at2"/>
<reference evidence="1" key="1">
    <citation type="submission" date="2016-12" db="EMBL/GenBank/DDBJ databases">
        <authorList>
            <person name="Moulin L."/>
        </authorList>
    </citation>
    <scope>NUCLEOTIDE SEQUENCE [LARGE SCALE GENOMIC DNA]</scope>
    <source>
        <strain evidence="1">STM 7183</strain>
    </source>
</reference>
<comment type="caution">
    <text evidence="1">The sequence shown here is derived from an EMBL/GenBank/DDBJ whole genome shotgun (WGS) entry which is preliminary data.</text>
</comment>
<dbReference type="EMBL" id="CYGY02000134">
    <property type="protein sequence ID" value="SIT51717.1"/>
    <property type="molecule type" value="Genomic_DNA"/>
</dbReference>
<protein>
    <submittedName>
        <fullName evidence="1">Uncharacterized protein</fullName>
    </submittedName>
</protein>
<dbReference type="RefSeq" id="WP_087740125.1">
    <property type="nucleotide sequence ID" value="NZ_CYGY02000134.1"/>
</dbReference>
<evidence type="ECO:0000313" key="2">
    <source>
        <dbReference type="Proteomes" id="UP000195569"/>
    </source>
</evidence>